<accession>A0A409XER5</accession>
<protein>
    <submittedName>
        <fullName evidence="1">Uncharacterized protein</fullName>
    </submittedName>
</protein>
<comment type="caution">
    <text evidence="1">The sequence shown here is derived from an EMBL/GenBank/DDBJ whole genome shotgun (WGS) entry which is preliminary data.</text>
</comment>
<proteinExistence type="predicted"/>
<keyword evidence="2" id="KW-1185">Reference proteome</keyword>
<organism evidence="1 2">
    <name type="scientific">Psilocybe cyanescens</name>
    <dbReference type="NCBI Taxonomy" id="93625"/>
    <lineage>
        <taxon>Eukaryota</taxon>
        <taxon>Fungi</taxon>
        <taxon>Dikarya</taxon>
        <taxon>Basidiomycota</taxon>
        <taxon>Agaricomycotina</taxon>
        <taxon>Agaricomycetes</taxon>
        <taxon>Agaricomycetidae</taxon>
        <taxon>Agaricales</taxon>
        <taxon>Agaricineae</taxon>
        <taxon>Strophariaceae</taxon>
        <taxon>Psilocybe</taxon>
    </lineage>
</organism>
<sequence>MEGHRGLLRSLDVELVEKWEKMCTDWESNLFPKKAKNPYHLPDNSLTEAQVKKELSDEEAEFFGRGGGFSSCNDGIEVHILGT</sequence>
<gene>
    <name evidence="1" type="ORF">CVT25_001362</name>
</gene>
<dbReference type="Proteomes" id="UP000283269">
    <property type="component" value="Unassembled WGS sequence"/>
</dbReference>
<evidence type="ECO:0000313" key="1">
    <source>
        <dbReference type="EMBL" id="PPQ89279.1"/>
    </source>
</evidence>
<dbReference type="EMBL" id="NHYD01001915">
    <property type="protein sequence ID" value="PPQ89279.1"/>
    <property type="molecule type" value="Genomic_DNA"/>
</dbReference>
<evidence type="ECO:0000313" key="2">
    <source>
        <dbReference type="Proteomes" id="UP000283269"/>
    </source>
</evidence>
<dbReference type="STRING" id="93625.A0A409XER5"/>
<reference evidence="1 2" key="1">
    <citation type="journal article" date="2018" name="Evol. Lett.">
        <title>Horizontal gene cluster transfer increased hallucinogenic mushroom diversity.</title>
        <authorList>
            <person name="Reynolds H.T."/>
            <person name="Vijayakumar V."/>
            <person name="Gluck-Thaler E."/>
            <person name="Korotkin H.B."/>
            <person name="Matheny P.B."/>
            <person name="Slot J.C."/>
        </authorList>
    </citation>
    <scope>NUCLEOTIDE SEQUENCE [LARGE SCALE GENOMIC DNA]</scope>
    <source>
        <strain evidence="1 2">2631</strain>
    </source>
</reference>
<dbReference type="InParanoid" id="A0A409XER5"/>
<dbReference type="AlphaFoldDB" id="A0A409XER5"/>
<name>A0A409XER5_PSICY</name>